<keyword evidence="5" id="KW-0804">Transcription</keyword>
<keyword evidence="3" id="KW-0731">Sigma factor</keyword>
<dbReference type="KEGG" id="bbae:FRD01_14925"/>
<dbReference type="Gene3D" id="1.10.1740.10">
    <property type="match status" value="1"/>
</dbReference>
<dbReference type="InterPro" id="IPR013325">
    <property type="entry name" value="RNA_pol_sigma_r2"/>
</dbReference>
<dbReference type="OrthoDB" id="5511424at2"/>
<evidence type="ECO:0000256" key="4">
    <source>
        <dbReference type="ARBA" id="ARBA00023125"/>
    </source>
</evidence>
<evidence type="ECO:0000313" key="8">
    <source>
        <dbReference type="EMBL" id="QED28501.1"/>
    </source>
</evidence>
<accession>A0A5B8XT97</accession>
<dbReference type="PANTHER" id="PTHR43133:SF8">
    <property type="entry name" value="RNA POLYMERASE SIGMA FACTOR HI_1459-RELATED"/>
    <property type="match status" value="1"/>
</dbReference>
<dbReference type="NCBIfam" id="TIGR02937">
    <property type="entry name" value="sigma70-ECF"/>
    <property type="match status" value="1"/>
</dbReference>
<dbReference type="InterPro" id="IPR013249">
    <property type="entry name" value="RNA_pol_sigma70_r4_t2"/>
</dbReference>
<dbReference type="GO" id="GO:0006352">
    <property type="term" value="P:DNA-templated transcription initiation"/>
    <property type="evidence" value="ECO:0007669"/>
    <property type="project" value="InterPro"/>
</dbReference>
<evidence type="ECO:0000259" key="7">
    <source>
        <dbReference type="Pfam" id="PF08281"/>
    </source>
</evidence>
<dbReference type="CDD" id="cd06171">
    <property type="entry name" value="Sigma70_r4"/>
    <property type="match status" value="1"/>
</dbReference>
<dbReference type="SUPFAM" id="SSF88659">
    <property type="entry name" value="Sigma3 and sigma4 domains of RNA polymerase sigma factors"/>
    <property type="match status" value="1"/>
</dbReference>
<gene>
    <name evidence="8" type="ORF">FRD01_14925</name>
</gene>
<keyword evidence="4" id="KW-0238">DNA-binding</keyword>
<reference evidence="8 9" key="1">
    <citation type="submission" date="2019-08" db="EMBL/GenBank/DDBJ databases">
        <authorList>
            <person name="Liang Q."/>
        </authorList>
    </citation>
    <scope>NUCLEOTIDE SEQUENCE [LARGE SCALE GENOMIC DNA]</scope>
    <source>
        <strain evidence="8 9">V1718</strain>
    </source>
</reference>
<sequence>MKEVRESEWIQRAKHGDLDALSSLVVIHQDRVFRHALSMLGDVDDAHDITQDVFRILIESIDGFRGEASLGTWLHRVTTNAALMHLRRVKRRRKYEVFPPEAWEACAPTPSTDALVDTRRHLRRVHCAWNELDEDHQKVLSMRGIEGVPMVEMARALGLSTAATKSRIHRARARLKDILDLP</sequence>
<name>A0A5B8XT97_9DELT</name>
<dbReference type="Pfam" id="PF08281">
    <property type="entry name" value="Sigma70_r4_2"/>
    <property type="match status" value="1"/>
</dbReference>
<organism evidence="8 9">
    <name type="scientific">Microvenator marinus</name>
    <dbReference type="NCBI Taxonomy" id="2600177"/>
    <lineage>
        <taxon>Bacteria</taxon>
        <taxon>Deltaproteobacteria</taxon>
        <taxon>Bradymonadales</taxon>
        <taxon>Microvenatoraceae</taxon>
        <taxon>Microvenator</taxon>
    </lineage>
</organism>
<dbReference type="PANTHER" id="PTHR43133">
    <property type="entry name" value="RNA POLYMERASE ECF-TYPE SIGMA FACTO"/>
    <property type="match status" value="1"/>
</dbReference>
<keyword evidence="9" id="KW-1185">Reference proteome</keyword>
<dbReference type="AlphaFoldDB" id="A0A5B8XT97"/>
<dbReference type="RefSeq" id="WP_146960979.1">
    <property type="nucleotide sequence ID" value="NZ_CP042467.1"/>
</dbReference>
<evidence type="ECO:0000256" key="3">
    <source>
        <dbReference type="ARBA" id="ARBA00023082"/>
    </source>
</evidence>
<protein>
    <submittedName>
        <fullName evidence="8">RNA polymerase sigma factor</fullName>
    </submittedName>
</protein>
<dbReference type="GO" id="GO:0016987">
    <property type="term" value="F:sigma factor activity"/>
    <property type="evidence" value="ECO:0007669"/>
    <property type="project" value="UniProtKB-KW"/>
</dbReference>
<feature type="domain" description="RNA polymerase sigma factor 70 region 4 type 2" evidence="7">
    <location>
        <begin position="123"/>
        <end position="175"/>
    </location>
</feature>
<dbReference type="InterPro" id="IPR013324">
    <property type="entry name" value="RNA_pol_sigma_r3/r4-like"/>
</dbReference>
<feature type="domain" description="RNA polymerase sigma-70 region 2" evidence="6">
    <location>
        <begin position="25"/>
        <end position="91"/>
    </location>
</feature>
<dbReference type="InterPro" id="IPR036388">
    <property type="entry name" value="WH-like_DNA-bd_sf"/>
</dbReference>
<dbReference type="Pfam" id="PF04542">
    <property type="entry name" value="Sigma70_r2"/>
    <property type="match status" value="1"/>
</dbReference>
<dbReference type="Gene3D" id="1.10.10.10">
    <property type="entry name" value="Winged helix-like DNA-binding domain superfamily/Winged helix DNA-binding domain"/>
    <property type="match status" value="1"/>
</dbReference>
<dbReference type="EMBL" id="CP042467">
    <property type="protein sequence ID" value="QED28501.1"/>
    <property type="molecule type" value="Genomic_DNA"/>
</dbReference>
<dbReference type="Proteomes" id="UP000321595">
    <property type="component" value="Chromosome"/>
</dbReference>
<evidence type="ECO:0000256" key="1">
    <source>
        <dbReference type="ARBA" id="ARBA00010641"/>
    </source>
</evidence>
<comment type="similarity">
    <text evidence="1">Belongs to the sigma-70 factor family. ECF subfamily.</text>
</comment>
<dbReference type="InterPro" id="IPR039425">
    <property type="entry name" value="RNA_pol_sigma-70-like"/>
</dbReference>
<proteinExistence type="inferred from homology"/>
<dbReference type="InterPro" id="IPR007627">
    <property type="entry name" value="RNA_pol_sigma70_r2"/>
</dbReference>
<evidence type="ECO:0000256" key="2">
    <source>
        <dbReference type="ARBA" id="ARBA00023015"/>
    </source>
</evidence>
<evidence type="ECO:0000259" key="6">
    <source>
        <dbReference type="Pfam" id="PF04542"/>
    </source>
</evidence>
<evidence type="ECO:0000313" key="9">
    <source>
        <dbReference type="Proteomes" id="UP000321595"/>
    </source>
</evidence>
<dbReference type="SUPFAM" id="SSF88946">
    <property type="entry name" value="Sigma2 domain of RNA polymerase sigma factors"/>
    <property type="match status" value="1"/>
</dbReference>
<evidence type="ECO:0000256" key="5">
    <source>
        <dbReference type="ARBA" id="ARBA00023163"/>
    </source>
</evidence>
<keyword evidence="2" id="KW-0805">Transcription regulation</keyword>
<dbReference type="InterPro" id="IPR014284">
    <property type="entry name" value="RNA_pol_sigma-70_dom"/>
</dbReference>
<dbReference type="GO" id="GO:0003677">
    <property type="term" value="F:DNA binding"/>
    <property type="evidence" value="ECO:0007669"/>
    <property type="project" value="UniProtKB-KW"/>
</dbReference>